<dbReference type="GO" id="GO:0005886">
    <property type="term" value="C:plasma membrane"/>
    <property type="evidence" value="ECO:0007669"/>
    <property type="project" value="UniProtKB-SubCell"/>
</dbReference>
<dbReference type="CDD" id="cd03216">
    <property type="entry name" value="ABC_Carb_Monos_I"/>
    <property type="match status" value="1"/>
</dbReference>
<keyword evidence="6" id="KW-0677">Repeat</keyword>
<protein>
    <recommendedName>
        <fullName evidence="11">ABC transporter domain-containing protein</fullName>
    </recommendedName>
</protein>
<dbReference type="InterPro" id="IPR050107">
    <property type="entry name" value="ABC_carbohydrate_import_ATPase"/>
</dbReference>
<evidence type="ECO:0000313" key="13">
    <source>
        <dbReference type="Proteomes" id="UP000003100"/>
    </source>
</evidence>
<dbReference type="GO" id="GO:0015749">
    <property type="term" value="P:monosaccharide transmembrane transport"/>
    <property type="evidence" value="ECO:0007669"/>
    <property type="project" value="UniProtKB-ARBA"/>
</dbReference>
<dbReference type="InterPro" id="IPR017871">
    <property type="entry name" value="ABC_transporter-like_CS"/>
</dbReference>
<evidence type="ECO:0000256" key="10">
    <source>
        <dbReference type="ARBA" id="ARBA00023136"/>
    </source>
</evidence>
<evidence type="ECO:0000256" key="2">
    <source>
        <dbReference type="ARBA" id="ARBA00004533"/>
    </source>
</evidence>
<dbReference type="PANTHER" id="PTHR43790">
    <property type="entry name" value="CARBOHYDRATE TRANSPORT ATP-BINDING PROTEIN MG119-RELATED"/>
    <property type="match status" value="1"/>
</dbReference>
<name>C0CGP5_BLAHS</name>
<keyword evidence="13" id="KW-1185">Reference proteome</keyword>
<dbReference type="GO" id="GO:0005524">
    <property type="term" value="F:ATP binding"/>
    <property type="evidence" value="ECO:0007669"/>
    <property type="project" value="UniProtKB-KW"/>
</dbReference>
<evidence type="ECO:0000313" key="12">
    <source>
        <dbReference type="EMBL" id="EEG50951.1"/>
    </source>
</evidence>
<dbReference type="Gene3D" id="3.40.50.300">
    <property type="entry name" value="P-loop containing nucleotide triphosphate hydrolases"/>
    <property type="match status" value="2"/>
</dbReference>
<dbReference type="CDD" id="cd03215">
    <property type="entry name" value="ABC_Carb_Monos_II"/>
    <property type="match status" value="1"/>
</dbReference>
<evidence type="ECO:0000256" key="9">
    <source>
        <dbReference type="ARBA" id="ARBA00022967"/>
    </source>
</evidence>
<dbReference type="FunFam" id="3.40.50.300:FF:000127">
    <property type="entry name" value="Ribose import ATP-binding protein RbsA"/>
    <property type="match status" value="1"/>
</dbReference>
<dbReference type="FunFam" id="3.40.50.300:FF:000126">
    <property type="entry name" value="Galactose/methyl galactoside import ATP-binding protein MglA"/>
    <property type="match status" value="1"/>
</dbReference>
<feature type="domain" description="ABC transporter" evidence="11">
    <location>
        <begin position="255"/>
        <end position="497"/>
    </location>
</feature>
<accession>C0CGP5</accession>
<dbReference type="PANTHER" id="PTHR43790:SF3">
    <property type="entry name" value="D-ALLOSE IMPORT ATP-BINDING PROTEIN ALSA-RELATED"/>
    <property type="match status" value="1"/>
</dbReference>
<dbReference type="SUPFAM" id="SSF52540">
    <property type="entry name" value="P-loop containing nucleoside triphosphate hydrolases"/>
    <property type="match status" value="2"/>
</dbReference>
<keyword evidence="5" id="KW-0762">Sugar transport</keyword>
<comment type="subcellular location">
    <subcellularLocation>
        <location evidence="2">Cell inner membrane</location>
    </subcellularLocation>
    <subcellularLocation>
        <location evidence="1">Cell membrane</location>
        <topology evidence="1">Peripheral membrane protein</topology>
    </subcellularLocation>
</comment>
<dbReference type="PROSITE" id="PS00211">
    <property type="entry name" value="ABC_TRANSPORTER_1"/>
    <property type="match status" value="1"/>
</dbReference>
<keyword evidence="8" id="KW-0067">ATP-binding</keyword>
<dbReference type="HOGENOM" id="CLU_000604_92_3_9"/>
<proteinExistence type="predicted"/>
<dbReference type="PROSITE" id="PS50893">
    <property type="entry name" value="ABC_TRANSPORTER_2"/>
    <property type="match status" value="2"/>
</dbReference>
<keyword evidence="10" id="KW-0472">Membrane</keyword>
<evidence type="ECO:0000256" key="5">
    <source>
        <dbReference type="ARBA" id="ARBA00022597"/>
    </source>
</evidence>
<keyword evidence="7" id="KW-0547">Nucleotide-binding</keyword>
<dbReference type="RefSeq" id="WP_005944559.1">
    <property type="nucleotide sequence ID" value="NZ_CP136423.1"/>
</dbReference>
<dbReference type="GO" id="GO:0016887">
    <property type="term" value="F:ATP hydrolysis activity"/>
    <property type="evidence" value="ECO:0007669"/>
    <property type="project" value="InterPro"/>
</dbReference>
<organism evidence="12 13">
    <name type="scientific">Blautia hydrogenotrophica (strain DSM 10507 / JCM 14656 / S5a33)</name>
    <name type="common">Ruminococcus hydrogenotrophicus</name>
    <dbReference type="NCBI Taxonomy" id="476272"/>
    <lineage>
        <taxon>Bacteria</taxon>
        <taxon>Bacillati</taxon>
        <taxon>Bacillota</taxon>
        <taxon>Clostridia</taxon>
        <taxon>Lachnospirales</taxon>
        <taxon>Lachnospiraceae</taxon>
        <taxon>Blautia</taxon>
    </lineage>
</organism>
<evidence type="ECO:0000256" key="6">
    <source>
        <dbReference type="ARBA" id="ARBA00022737"/>
    </source>
</evidence>
<dbReference type="Pfam" id="PF00005">
    <property type="entry name" value="ABC_tran"/>
    <property type="match status" value="2"/>
</dbReference>
<evidence type="ECO:0000256" key="7">
    <source>
        <dbReference type="ARBA" id="ARBA00022741"/>
    </source>
</evidence>
<evidence type="ECO:0000256" key="8">
    <source>
        <dbReference type="ARBA" id="ARBA00022840"/>
    </source>
</evidence>
<evidence type="ECO:0000256" key="1">
    <source>
        <dbReference type="ARBA" id="ARBA00004202"/>
    </source>
</evidence>
<feature type="domain" description="ABC transporter" evidence="11">
    <location>
        <begin position="9"/>
        <end position="244"/>
    </location>
</feature>
<evidence type="ECO:0000256" key="3">
    <source>
        <dbReference type="ARBA" id="ARBA00022448"/>
    </source>
</evidence>
<dbReference type="InterPro" id="IPR003439">
    <property type="entry name" value="ABC_transporter-like_ATP-bd"/>
</dbReference>
<dbReference type="PATRIC" id="fig|476272.21.peg.3015"/>
<dbReference type="EMBL" id="ACBZ01000002">
    <property type="protein sequence ID" value="EEG50951.1"/>
    <property type="molecule type" value="Genomic_DNA"/>
</dbReference>
<keyword evidence="9" id="KW-1278">Translocase</keyword>
<dbReference type="GeneID" id="86821187"/>
<dbReference type="InterPro" id="IPR003593">
    <property type="entry name" value="AAA+_ATPase"/>
</dbReference>
<dbReference type="eggNOG" id="COG1129">
    <property type="taxonomic scope" value="Bacteria"/>
</dbReference>
<reference evidence="12 13" key="1">
    <citation type="submission" date="2009-01" db="EMBL/GenBank/DDBJ databases">
        <authorList>
            <person name="Fulton L."/>
            <person name="Clifton S."/>
            <person name="Fulton B."/>
            <person name="Xu J."/>
            <person name="Minx P."/>
            <person name="Pepin K.H."/>
            <person name="Johnson M."/>
            <person name="Bhonagiri V."/>
            <person name="Nash W.E."/>
            <person name="Mardis E.R."/>
            <person name="Wilson R.K."/>
        </authorList>
    </citation>
    <scope>NUCLEOTIDE SEQUENCE [LARGE SCALE GENOMIC DNA]</scope>
    <source>
        <strain evidence="13">DSM 10507 / JCM 14656 / S5a33</strain>
    </source>
</reference>
<sequence>MDKKSEVSLSVRHIIKTYPGVVALKDISVDFYAGEVHGLMGENGAGKSTLMKAISGVIEPDEGIFYIGSDEFRKITPHQAQEKGLRIIHQELNLIPTLSVTENIFMGRFMGNGWTVKFSEMKKRTWELFQEIGIKIDPDALVENLTVAQMQLVEIAKAVSQDVKILIMDEPTAPLTQVEVELLFRLIRKLKEKGVTIIYISHRISEIFELTDRITIMRDGEKVMTEYTKNLDRETLINLMVGRTLKETYPERTKKPQEEILRVEHLYGNGLEDINFTLRKGEILGLAGLVGAGRTELVRLIFGADPVVKGKIYMEGKEIRISSPKEAVKHGIVLIPEDRKRQGVVLELSIKENLTLPNYKKISRRTLINKNEEKKLVKRQVEQLRIKTPSEDQLVKNLSGGNQQKVVVGKWLAGKSKILIFDEPTRGIDVGAKQEIYFLMNQLTEQGISILMVSSEMEELMGMSDRILVLREGKISGSFDKSEEPFTQESIMKYASIE</sequence>
<reference evidence="12 13" key="2">
    <citation type="submission" date="2009-02" db="EMBL/GenBank/DDBJ databases">
        <title>Draft genome sequence of Blautia hydrogenotrophica DSM 10507 (Ruminococcus hydrogenotrophicus DSM 10507).</title>
        <authorList>
            <person name="Sudarsanam P."/>
            <person name="Ley R."/>
            <person name="Guruge J."/>
            <person name="Turnbaugh P.J."/>
            <person name="Mahowald M."/>
            <person name="Liep D."/>
            <person name="Gordon J."/>
        </authorList>
    </citation>
    <scope>NUCLEOTIDE SEQUENCE [LARGE SCALE GENOMIC DNA]</scope>
    <source>
        <strain evidence="13">DSM 10507 / JCM 14656 / S5a33</strain>
    </source>
</reference>
<dbReference type="Proteomes" id="UP000003100">
    <property type="component" value="Unassembled WGS sequence"/>
</dbReference>
<gene>
    <name evidence="12" type="ORF">RUMHYD_00008</name>
</gene>
<dbReference type="AlphaFoldDB" id="C0CGP5"/>
<dbReference type="InterPro" id="IPR027417">
    <property type="entry name" value="P-loop_NTPase"/>
</dbReference>
<evidence type="ECO:0000259" key="11">
    <source>
        <dbReference type="PROSITE" id="PS50893"/>
    </source>
</evidence>
<dbReference type="SMART" id="SM00382">
    <property type="entry name" value="AAA"/>
    <property type="match status" value="2"/>
</dbReference>
<keyword evidence="3" id="KW-0813">Transport</keyword>
<evidence type="ECO:0000256" key="4">
    <source>
        <dbReference type="ARBA" id="ARBA00022475"/>
    </source>
</evidence>
<keyword evidence="4" id="KW-1003">Cell membrane</keyword>